<sequence length="216" mass="23219">MKSGTGDDPFADPFEEDETGEIEENETTTEPDGSPADADGSADDPADGAVPEPTSDSTSSAAITAKEPEATAEETETADGSTEPDGDIAADDATETSDDHDGPSDDLPGDAESTAETTSPPDAEAVESSDADAPDDSHIPWVLRRSSVKDDRPNITQFFLRDETDRAERTLRSDVEQILDKDVYTLDLREAAYLVAMEHPEEVAETLRDWGYDYLD</sequence>
<evidence type="ECO:0000313" key="3">
    <source>
        <dbReference type="Proteomes" id="UP000199451"/>
    </source>
</evidence>
<evidence type="ECO:0000256" key="1">
    <source>
        <dbReference type="SAM" id="MobiDB-lite"/>
    </source>
</evidence>
<gene>
    <name evidence="2" type="ORF">SAMN04487949_0005</name>
</gene>
<dbReference type="AlphaFoldDB" id="A0A1H0AD49"/>
<feature type="compositionally biased region" description="Acidic residues" evidence="1">
    <location>
        <begin position="70"/>
        <end position="96"/>
    </location>
</feature>
<dbReference type="OrthoDB" id="205962at2157"/>
<dbReference type="InterPro" id="IPR058276">
    <property type="entry name" value="DUF7970"/>
</dbReference>
<protein>
    <submittedName>
        <fullName evidence="2">Uncharacterized protein</fullName>
    </submittedName>
</protein>
<evidence type="ECO:0000313" key="2">
    <source>
        <dbReference type="EMBL" id="SDN30646.1"/>
    </source>
</evidence>
<feature type="compositionally biased region" description="Low complexity" evidence="1">
    <location>
        <begin position="54"/>
        <end position="65"/>
    </location>
</feature>
<reference evidence="3" key="1">
    <citation type="submission" date="2016-10" db="EMBL/GenBank/DDBJ databases">
        <authorList>
            <person name="Varghese N."/>
            <person name="Submissions S."/>
        </authorList>
    </citation>
    <scope>NUCLEOTIDE SEQUENCE [LARGE SCALE GENOMIC DNA]</scope>
    <source>
        <strain evidence="3">CGMCC 1.10119</strain>
    </source>
</reference>
<feature type="region of interest" description="Disordered" evidence="1">
    <location>
        <begin position="1"/>
        <end position="147"/>
    </location>
</feature>
<keyword evidence="3" id="KW-1185">Reference proteome</keyword>
<dbReference type="RefSeq" id="WP_089700242.1">
    <property type="nucleotide sequence ID" value="NZ_FNHL01000010.1"/>
</dbReference>
<dbReference type="Pfam" id="PF25925">
    <property type="entry name" value="DUF7970"/>
    <property type="match status" value="1"/>
</dbReference>
<feature type="compositionally biased region" description="Acidic residues" evidence="1">
    <location>
        <begin position="9"/>
        <end position="29"/>
    </location>
</feature>
<name>A0A1H0AD49_9EURY</name>
<organism evidence="2 3">
    <name type="scientific">Halogranum gelatinilyticum</name>
    <dbReference type="NCBI Taxonomy" id="660521"/>
    <lineage>
        <taxon>Archaea</taxon>
        <taxon>Methanobacteriati</taxon>
        <taxon>Methanobacteriota</taxon>
        <taxon>Stenosarchaea group</taxon>
        <taxon>Halobacteria</taxon>
        <taxon>Halobacteriales</taxon>
        <taxon>Haloferacaceae</taxon>
    </lineage>
</organism>
<proteinExistence type="predicted"/>
<accession>A0A1H0AD49</accession>
<feature type="compositionally biased region" description="Acidic residues" evidence="1">
    <location>
        <begin position="124"/>
        <end position="134"/>
    </location>
</feature>
<dbReference type="Proteomes" id="UP000199451">
    <property type="component" value="Unassembled WGS sequence"/>
</dbReference>
<dbReference type="EMBL" id="FNHL01000010">
    <property type="protein sequence ID" value="SDN30646.1"/>
    <property type="molecule type" value="Genomic_DNA"/>
</dbReference>
<dbReference type="STRING" id="660521.SAMN04487949_0005"/>
<feature type="compositionally biased region" description="Low complexity" evidence="1">
    <location>
        <begin position="30"/>
        <end position="39"/>
    </location>
</feature>